<dbReference type="InterPro" id="IPR055414">
    <property type="entry name" value="LRR_R13L4/SHOC2-like"/>
</dbReference>
<evidence type="ECO:0000256" key="1">
    <source>
        <dbReference type="ARBA" id="ARBA00022737"/>
    </source>
</evidence>
<protein>
    <submittedName>
        <fullName evidence="3">Late blight resistance proteinR1B-16</fullName>
    </submittedName>
</protein>
<sequence length="322" mass="37491">MYPDFGRARLVRLKYIYSKSDNEFLLFTRLRYLNVKSQFNLEFTSPSTIPLLWNLKIVTSGSPYRIDTKVLPSEIWEMPQLRHIMVRFAILPDPLVAQNHGILENLQTLSNIENLRFTDEILERIPNVKKLEISYYEGGSKTNVDWSYYCLHNLVHLHKLESLSLSAERFSLESITFPHSLKKLRLYGCKISWEDMTIIGSSLPNLEVLALYGNAFKGPEWNPVEGQFLRLKVLYIWHSRHLVRWRAENVHFPNLETLFLRLMNKLEEIPPGIGDIPTLQYIHLELCPDSVVDSAKRILEEQLSYGNESLQLFVDGDQVVVS</sequence>
<name>A0AAW2UJH2_9LAMI</name>
<feature type="domain" description="Disease resistance R13L4/SHOC-2-like LRR" evidence="2">
    <location>
        <begin position="28"/>
        <end position="257"/>
    </location>
</feature>
<keyword evidence="1" id="KW-0677">Repeat</keyword>
<organism evidence="3">
    <name type="scientific">Sesamum latifolium</name>
    <dbReference type="NCBI Taxonomy" id="2727402"/>
    <lineage>
        <taxon>Eukaryota</taxon>
        <taxon>Viridiplantae</taxon>
        <taxon>Streptophyta</taxon>
        <taxon>Embryophyta</taxon>
        <taxon>Tracheophyta</taxon>
        <taxon>Spermatophyta</taxon>
        <taxon>Magnoliopsida</taxon>
        <taxon>eudicotyledons</taxon>
        <taxon>Gunneridae</taxon>
        <taxon>Pentapetalae</taxon>
        <taxon>asterids</taxon>
        <taxon>lamiids</taxon>
        <taxon>Lamiales</taxon>
        <taxon>Pedaliaceae</taxon>
        <taxon>Sesamum</taxon>
    </lineage>
</organism>
<dbReference type="Gene3D" id="3.80.10.10">
    <property type="entry name" value="Ribonuclease Inhibitor"/>
    <property type="match status" value="1"/>
</dbReference>
<proteinExistence type="predicted"/>
<reference evidence="3" key="1">
    <citation type="submission" date="2020-06" db="EMBL/GenBank/DDBJ databases">
        <authorList>
            <person name="Li T."/>
            <person name="Hu X."/>
            <person name="Zhang T."/>
            <person name="Song X."/>
            <person name="Zhang H."/>
            <person name="Dai N."/>
            <person name="Sheng W."/>
            <person name="Hou X."/>
            <person name="Wei L."/>
        </authorList>
    </citation>
    <scope>NUCLEOTIDE SEQUENCE</scope>
    <source>
        <strain evidence="3">KEN1</strain>
        <tissue evidence="3">Leaf</tissue>
    </source>
</reference>
<evidence type="ECO:0000313" key="3">
    <source>
        <dbReference type="EMBL" id="KAL0417065.1"/>
    </source>
</evidence>
<dbReference type="PANTHER" id="PTHR15140">
    <property type="entry name" value="TUBULIN-SPECIFIC CHAPERONE E"/>
    <property type="match status" value="1"/>
</dbReference>
<dbReference type="Pfam" id="PF23598">
    <property type="entry name" value="LRR_14"/>
    <property type="match status" value="1"/>
</dbReference>
<gene>
    <name evidence="3" type="ORF">Slati_3538400</name>
</gene>
<dbReference type="InterPro" id="IPR032675">
    <property type="entry name" value="LRR_dom_sf"/>
</dbReference>
<comment type="caution">
    <text evidence="3">The sequence shown here is derived from an EMBL/GenBank/DDBJ whole genome shotgun (WGS) entry which is preliminary data.</text>
</comment>
<accession>A0AAW2UJH2</accession>
<evidence type="ECO:0000259" key="2">
    <source>
        <dbReference type="Pfam" id="PF23598"/>
    </source>
</evidence>
<dbReference type="EMBL" id="JACGWN010000012">
    <property type="protein sequence ID" value="KAL0417065.1"/>
    <property type="molecule type" value="Genomic_DNA"/>
</dbReference>
<dbReference type="PANTHER" id="PTHR15140:SF33">
    <property type="entry name" value="LATE BLIGHT RESISTANCE PROTEIN HOMOLOG R1A-3 ISOFORM X1"/>
    <property type="match status" value="1"/>
</dbReference>
<dbReference type="SUPFAM" id="SSF52047">
    <property type="entry name" value="RNI-like"/>
    <property type="match status" value="1"/>
</dbReference>
<reference evidence="3" key="2">
    <citation type="journal article" date="2024" name="Plant">
        <title>Genomic evolution and insights into agronomic trait innovations of Sesamum species.</title>
        <authorList>
            <person name="Miao H."/>
            <person name="Wang L."/>
            <person name="Qu L."/>
            <person name="Liu H."/>
            <person name="Sun Y."/>
            <person name="Le M."/>
            <person name="Wang Q."/>
            <person name="Wei S."/>
            <person name="Zheng Y."/>
            <person name="Lin W."/>
            <person name="Duan Y."/>
            <person name="Cao H."/>
            <person name="Xiong S."/>
            <person name="Wang X."/>
            <person name="Wei L."/>
            <person name="Li C."/>
            <person name="Ma Q."/>
            <person name="Ju M."/>
            <person name="Zhao R."/>
            <person name="Li G."/>
            <person name="Mu C."/>
            <person name="Tian Q."/>
            <person name="Mei H."/>
            <person name="Zhang T."/>
            <person name="Gao T."/>
            <person name="Zhang H."/>
        </authorList>
    </citation>
    <scope>NUCLEOTIDE SEQUENCE</scope>
    <source>
        <strain evidence="3">KEN1</strain>
    </source>
</reference>
<dbReference type="AlphaFoldDB" id="A0AAW2UJH2"/>